<dbReference type="AlphaFoldDB" id="A0A8H2VYM4"/>
<sequence length="117" mass="12766">MISRNGYLVASDVFGRGYVVPIANSFDNIKKQLSALSVSLFMGYSSIAKRPRVDLSAPDISLPMGFSVRSVPFPIGACEPYNDDVMDSAYCSMEPSQAVVARGGNHEDKFELRPVEI</sequence>
<name>A0A8H2VYM4_9HELO</name>
<dbReference type="OrthoDB" id="5865767at2759"/>
<gene>
    <name evidence="1" type="ORF">SCLTRI_LOCUS6585</name>
</gene>
<protein>
    <submittedName>
        <fullName evidence="1">64c806e3-1743-4f6d-aebf-905afae32508</fullName>
    </submittedName>
</protein>
<proteinExistence type="predicted"/>
<evidence type="ECO:0000313" key="1">
    <source>
        <dbReference type="EMBL" id="CAD6446793.1"/>
    </source>
</evidence>
<accession>A0A8H2VYM4</accession>
<comment type="caution">
    <text evidence="1">The sequence shown here is derived from an EMBL/GenBank/DDBJ whole genome shotgun (WGS) entry which is preliminary data.</text>
</comment>
<keyword evidence="2" id="KW-1185">Reference proteome</keyword>
<organism evidence="1 2">
    <name type="scientific">Sclerotinia trifoliorum</name>
    <dbReference type="NCBI Taxonomy" id="28548"/>
    <lineage>
        <taxon>Eukaryota</taxon>
        <taxon>Fungi</taxon>
        <taxon>Dikarya</taxon>
        <taxon>Ascomycota</taxon>
        <taxon>Pezizomycotina</taxon>
        <taxon>Leotiomycetes</taxon>
        <taxon>Helotiales</taxon>
        <taxon>Sclerotiniaceae</taxon>
        <taxon>Sclerotinia</taxon>
    </lineage>
</organism>
<dbReference type="EMBL" id="CAJHIA010000021">
    <property type="protein sequence ID" value="CAD6446793.1"/>
    <property type="molecule type" value="Genomic_DNA"/>
</dbReference>
<reference evidence="1" key="1">
    <citation type="submission" date="2020-10" db="EMBL/GenBank/DDBJ databases">
        <authorList>
            <person name="Kusch S."/>
        </authorList>
    </citation>
    <scope>NUCLEOTIDE SEQUENCE</scope>
    <source>
        <strain evidence="1">SwB9</strain>
    </source>
</reference>
<evidence type="ECO:0000313" key="2">
    <source>
        <dbReference type="Proteomes" id="UP000624404"/>
    </source>
</evidence>
<dbReference type="Proteomes" id="UP000624404">
    <property type="component" value="Unassembled WGS sequence"/>
</dbReference>